<keyword evidence="11" id="KW-1185">Reference proteome</keyword>
<dbReference type="Pfam" id="PF07685">
    <property type="entry name" value="GATase_3"/>
    <property type="match status" value="1"/>
</dbReference>
<dbReference type="SUPFAM" id="SSF52540">
    <property type="entry name" value="P-loop containing nucleoside triphosphate hydrolases"/>
    <property type="match status" value="1"/>
</dbReference>
<dbReference type="HAMAP" id="MF_00027">
    <property type="entry name" value="CobB_CbiA"/>
    <property type="match status" value="1"/>
</dbReference>
<feature type="domain" description="CobB/CobQ-like glutamine amidotransferase" evidence="9">
    <location>
        <begin position="261"/>
        <end position="452"/>
    </location>
</feature>
<evidence type="ECO:0000256" key="1">
    <source>
        <dbReference type="ARBA" id="ARBA00001946"/>
    </source>
</evidence>
<dbReference type="Gene3D" id="3.40.50.880">
    <property type="match status" value="1"/>
</dbReference>
<evidence type="ECO:0000259" key="9">
    <source>
        <dbReference type="Pfam" id="PF07685"/>
    </source>
</evidence>
<dbReference type="STRING" id="520762.AN619_00790"/>
<keyword evidence="4 7" id="KW-0067">ATP-binding</keyword>
<evidence type="ECO:0000256" key="5">
    <source>
        <dbReference type="ARBA" id="ARBA00022842"/>
    </source>
</evidence>
<evidence type="ECO:0000313" key="11">
    <source>
        <dbReference type="Proteomes" id="UP000070456"/>
    </source>
</evidence>
<evidence type="ECO:0000256" key="2">
    <source>
        <dbReference type="ARBA" id="ARBA00022598"/>
    </source>
</evidence>
<keyword evidence="5 7" id="KW-0460">Magnesium</keyword>
<dbReference type="InterPro" id="IPR027417">
    <property type="entry name" value="P-loop_NTPase"/>
</dbReference>
<keyword evidence="3 7" id="KW-0547">Nucleotide-binding</keyword>
<comment type="cofactor">
    <cofactor evidence="1 7">
        <name>Mg(2+)</name>
        <dbReference type="ChEBI" id="CHEBI:18420"/>
    </cofactor>
</comment>
<dbReference type="InterPro" id="IPR011698">
    <property type="entry name" value="GATase_3"/>
</dbReference>
<evidence type="ECO:0000256" key="6">
    <source>
        <dbReference type="ARBA" id="ARBA00022962"/>
    </source>
</evidence>
<protein>
    <recommendedName>
        <fullName evidence="7">Cobyrinate a,c-diamide synthase</fullName>
        <ecNumber evidence="7">6.3.5.11</ecNumber>
    </recommendedName>
    <alternativeName>
        <fullName evidence="7">Cobyrinic acid a,c-diamide synthetase</fullName>
    </alternativeName>
</protein>
<dbReference type="PATRIC" id="fig|520762.4.peg.90"/>
<dbReference type="InterPro" id="IPR029062">
    <property type="entry name" value="Class_I_gatase-like"/>
</dbReference>
<comment type="similarity">
    <text evidence="7">Belongs to the CobB/CbiA family.</text>
</comment>
<dbReference type="GO" id="GO:0042242">
    <property type="term" value="F:cobyrinic acid a,c-diamide synthase activity"/>
    <property type="evidence" value="ECO:0007669"/>
    <property type="project" value="UniProtKB-UniRule"/>
</dbReference>
<proteinExistence type="inferred from homology"/>
<dbReference type="NCBIfam" id="NF002204">
    <property type="entry name" value="PRK01077.1"/>
    <property type="match status" value="1"/>
</dbReference>
<comment type="pathway">
    <text evidence="7">Cofactor biosynthesis; adenosylcobalamin biosynthesis; cob(II)yrinate a,c-diamide from sirohydrochlorin (anaerobic route): step 10/10.</text>
</comment>
<comment type="miscellaneous">
    <text evidence="7">The a and c carboxylates of cobyrinate are activated for nucleophilic attack via formation of a phosphorylated intermediate by ATP. CbiA catalyzes first the amidation of the c-carboxylate, and then that of the a-carboxylate.</text>
</comment>
<keyword evidence="2 7" id="KW-0436">Ligase</keyword>
<dbReference type="PROSITE" id="PS51274">
    <property type="entry name" value="GATASE_COBBQ"/>
    <property type="match status" value="1"/>
</dbReference>
<feature type="active site" description="Nucleophile" evidence="7">
    <location>
        <position position="342"/>
    </location>
</feature>
<dbReference type="CDD" id="cd03130">
    <property type="entry name" value="GATase1_CobB"/>
    <property type="match status" value="1"/>
</dbReference>
<dbReference type="SUPFAM" id="SSF52317">
    <property type="entry name" value="Class I glutamine amidotransferase-like"/>
    <property type="match status" value="1"/>
</dbReference>
<accession>A0A140LEE5</accession>
<dbReference type="RefSeq" id="WP_242867254.1">
    <property type="nucleotide sequence ID" value="NZ_LOEE01000003.1"/>
</dbReference>
<evidence type="ECO:0000256" key="7">
    <source>
        <dbReference type="HAMAP-Rule" id="MF_00027"/>
    </source>
</evidence>
<dbReference type="InterPro" id="IPR002586">
    <property type="entry name" value="CobQ/CobB/MinD/ParA_Nub-bd_dom"/>
</dbReference>
<dbReference type="PANTHER" id="PTHR43873">
    <property type="entry name" value="COBYRINATE A,C-DIAMIDE SYNTHASE"/>
    <property type="match status" value="1"/>
</dbReference>
<dbReference type="PANTHER" id="PTHR43873:SF1">
    <property type="entry name" value="COBYRINATE A,C-DIAMIDE SYNTHASE"/>
    <property type="match status" value="1"/>
</dbReference>
<comment type="domain">
    <text evidence="7">Comprises of two domains. The C-terminal domain contains the binding site for glutamine and catalyzes the hydrolysis of this substrate to glutamate and ammonia. The N-terminal domain is anticipated to bind ATP and cobyrinate and catalyzes the ultimate synthesis of the diamide product. The ammonia produced via the glutaminase domain is probably translocated to the adjacent domain via a molecular tunnel, where it reacts with an activated intermediate.</text>
</comment>
<dbReference type="Proteomes" id="UP000070456">
    <property type="component" value="Unassembled WGS sequence"/>
</dbReference>
<dbReference type="GO" id="GO:0005524">
    <property type="term" value="F:ATP binding"/>
    <property type="evidence" value="ECO:0007669"/>
    <property type="project" value="UniProtKB-UniRule"/>
</dbReference>
<dbReference type="UniPathway" id="UPA00148">
    <property type="reaction ID" value="UER00231"/>
</dbReference>
<gene>
    <name evidence="7 10" type="primary">cbiA</name>
    <name evidence="10" type="ORF">AN619_00790</name>
</gene>
<dbReference type="Pfam" id="PF01656">
    <property type="entry name" value="CbiA"/>
    <property type="match status" value="1"/>
</dbReference>
<keyword evidence="6 7" id="KW-0315">Glutamine amidotransferase</keyword>
<dbReference type="EMBL" id="LOEE01000003">
    <property type="protein sequence ID" value="KXG78920.1"/>
    <property type="molecule type" value="Genomic_DNA"/>
</dbReference>
<evidence type="ECO:0000256" key="4">
    <source>
        <dbReference type="ARBA" id="ARBA00022840"/>
    </source>
</evidence>
<sequence length="476" mass="53405">MTNHECKEMMPMGYPRLVLAGTQSGVGKTTISIGMMAAFHRRGLQVQPFKVGPDYIDPAFHTFVTGNKSRNLDSWMLEEETVRGLFAKNAMGKDISIVEGVMGLYDGIGSHGGEGSTAHVAKIIEAPVILIINGSGMAASAAAQVLGYQMYDPDVKISGIIVNNVSGEKHYRLLKEAIERDGKVKCLGYMKKNSGIVLQSRHLGLIPSGEVEDLKDKIDQIRSMVEETIDLDRLLEIAKKTEPMAHRFAEKTSLGEKINLGVAYDKAFHFYYEDNLDLLRSLGANLVFFSPLKDQRLPEDLHGLYFGGGFPEVFGKELAKNVPLRREIREKIQGGIPAYAECGGLMYLTRAIRDMEGQRHEMVGIFDTEARMTERLQRFGYVNITIHGPCVLSKTRTKAKAHEFHRSTLPENLSQEYVYTVEKARNGEKEAIWQCGLKRYNTLAAYAHIHFYCNRQLAENFIENCRIYKNGGREKV</sequence>
<comment type="catalytic activity">
    <reaction evidence="7">
        <text>cob(II)yrinate + 2 L-glutamine + 2 ATP + 2 H2O = cob(II)yrinate a,c diamide + 2 L-glutamate + 2 ADP + 2 phosphate + 2 H(+)</text>
        <dbReference type="Rhea" id="RHEA:26289"/>
        <dbReference type="ChEBI" id="CHEBI:15377"/>
        <dbReference type="ChEBI" id="CHEBI:15378"/>
        <dbReference type="ChEBI" id="CHEBI:29985"/>
        <dbReference type="ChEBI" id="CHEBI:30616"/>
        <dbReference type="ChEBI" id="CHEBI:43474"/>
        <dbReference type="ChEBI" id="CHEBI:58359"/>
        <dbReference type="ChEBI" id="CHEBI:58537"/>
        <dbReference type="ChEBI" id="CHEBI:58894"/>
        <dbReference type="ChEBI" id="CHEBI:456216"/>
        <dbReference type="EC" id="6.3.5.11"/>
    </reaction>
</comment>
<dbReference type="EC" id="6.3.5.11" evidence="7"/>
<evidence type="ECO:0000313" key="10">
    <source>
        <dbReference type="EMBL" id="KXG78920.1"/>
    </source>
</evidence>
<dbReference type="InterPro" id="IPR004484">
    <property type="entry name" value="CbiA/CobB_synth"/>
</dbReference>
<dbReference type="CDD" id="cd05388">
    <property type="entry name" value="CobB_N"/>
    <property type="match status" value="1"/>
</dbReference>
<feature type="domain" description="CobQ/CobB/MinD/ParA nucleotide binding" evidence="8">
    <location>
        <begin position="18"/>
        <end position="196"/>
    </location>
</feature>
<dbReference type="NCBIfam" id="TIGR00379">
    <property type="entry name" value="cobB"/>
    <property type="match status" value="1"/>
</dbReference>
<dbReference type="Gene3D" id="3.40.50.300">
    <property type="entry name" value="P-loop containing nucleotide triphosphate hydrolases"/>
    <property type="match status" value="2"/>
</dbReference>
<feature type="site" description="Increases nucleophilicity of active site Cys" evidence="7">
    <location>
        <position position="448"/>
    </location>
</feature>
<comment type="function">
    <text evidence="7">Catalyzes the ATP-dependent amidation of the two carboxylate groups at positions a and c of cobyrinate, using either L-glutamine or ammonia as the nitrogen source.</text>
</comment>
<keyword evidence="7" id="KW-0169">Cobalamin biosynthesis</keyword>
<organism evidence="10 11">
    <name type="scientific">Thermotalea metallivorans</name>
    <dbReference type="NCBI Taxonomy" id="520762"/>
    <lineage>
        <taxon>Bacteria</taxon>
        <taxon>Bacillati</taxon>
        <taxon>Bacillota</taxon>
        <taxon>Clostridia</taxon>
        <taxon>Peptostreptococcales</taxon>
        <taxon>Thermotaleaceae</taxon>
        <taxon>Thermotalea</taxon>
    </lineage>
</organism>
<dbReference type="AlphaFoldDB" id="A0A140LEE5"/>
<dbReference type="GO" id="GO:0009236">
    <property type="term" value="P:cobalamin biosynthetic process"/>
    <property type="evidence" value="ECO:0007669"/>
    <property type="project" value="UniProtKB-UniRule"/>
</dbReference>
<reference evidence="10 11" key="1">
    <citation type="submission" date="2015-12" db="EMBL/GenBank/DDBJ databases">
        <title>Draft genome sequence of the thermoanaerobe Thermotalea metallivorans, an isolate from the runoff channel of the Great Artesian Basin, Australia.</title>
        <authorList>
            <person name="Patel B.K."/>
        </authorList>
    </citation>
    <scope>NUCLEOTIDE SEQUENCE [LARGE SCALE GENOMIC DNA]</scope>
    <source>
        <strain evidence="10 11">B2-1</strain>
    </source>
</reference>
<comment type="caution">
    <text evidence="10">The sequence shown here is derived from an EMBL/GenBank/DDBJ whole genome shotgun (WGS) entry which is preliminary data.</text>
</comment>
<evidence type="ECO:0000259" key="8">
    <source>
        <dbReference type="Pfam" id="PF01656"/>
    </source>
</evidence>
<name>A0A140LEE5_9FIRM</name>
<evidence type="ECO:0000256" key="3">
    <source>
        <dbReference type="ARBA" id="ARBA00022741"/>
    </source>
</evidence>